<keyword evidence="3" id="KW-0813">Transport</keyword>
<evidence type="ECO:0000256" key="1">
    <source>
        <dbReference type="ARBA" id="ARBA00004196"/>
    </source>
</evidence>
<dbReference type="InterPro" id="IPR006059">
    <property type="entry name" value="SBP"/>
</dbReference>
<dbReference type="Pfam" id="PF01547">
    <property type="entry name" value="SBP_bac_1"/>
    <property type="match status" value="1"/>
</dbReference>
<evidence type="ECO:0000313" key="8">
    <source>
        <dbReference type="EMBL" id="GGP12076.1"/>
    </source>
</evidence>
<dbReference type="PROSITE" id="PS51257">
    <property type="entry name" value="PROKAR_LIPOPROTEIN"/>
    <property type="match status" value="1"/>
</dbReference>
<comment type="subcellular location">
    <subcellularLocation>
        <location evidence="1">Cell envelope</location>
    </subcellularLocation>
</comment>
<feature type="chain" id="PRO_5046219468" description="Probable sugar-binding periplasmic protein" evidence="7">
    <location>
        <begin position="23"/>
        <end position="428"/>
    </location>
</feature>
<evidence type="ECO:0000313" key="9">
    <source>
        <dbReference type="Proteomes" id="UP000641206"/>
    </source>
</evidence>
<comment type="similarity">
    <text evidence="2">Belongs to the bacterial solute-binding protein 1 family.</text>
</comment>
<dbReference type="RefSeq" id="WP_229720215.1">
    <property type="nucleotide sequence ID" value="NZ_BMLW01000007.1"/>
</dbReference>
<protein>
    <recommendedName>
        <fullName evidence="6">Probable sugar-binding periplasmic protein</fullName>
    </recommendedName>
</protein>
<feature type="signal peptide" evidence="7">
    <location>
        <begin position="1"/>
        <end position="22"/>
    </location>
</feature>
<keyword evidence="9" id="KW-1185">Reference proteome</keyword>
<dbReference type="PANTHER" id="PTHR43649">
    <property type="entry name" value="ARABINOSE-BINDING PROTEIN-RELATED"/>
    <property type="match status" value="1"/>
</dbReference>
<dbReference type="InterPro" id="IPR050490">
    <property type="entry name" value="Bact_solute-bd_prot1"/>
</dbReference>
<evidence type="ECO:0000256" key="4">
    <source>
        <dbReference type="ARBA" id="ARBA00022729"/>
    </source>
</evidence>
<reference evidence="9" key="1">
    <citation type="journal article" date="2019" name="Int. J. Syst. Evol. Microbiol.">
        <title>The Global Catalogue of Microorganisms (GCM) 10K type strain sequencing project: providing services to taxonomists for standard genome sequencing and annotation.</title>
        <authorList>
            <consortium name="The Broad Institute Genomics Platform"/>
            <consortium name="The Broad Institute Genome Sequencing Center for Infectious Disease"/>
            <person name="Wu L."/>
            <person name="Ma J."/>
        </authorList>
    </citation>
    <scope>NUCLEOTIDE SEQUENCE [LARGE SCALE GENOMIC DNA]</scope>
    <source>
        <strain evidence="9">CGMCC 1.7693</strain>
    </source>
</reference>
<evidence type="ECO:0000256" key="3">
    <source>
        <dbReference type="ARBA" id="ARBA00022448"/>
    </source>
</evidence>
<dbReference type="EMBL" id="BMLW01000007">
    <property type="protein sequence ID" value="GGP12076.1"/>
    <property type="molecule type" value="Genomic_DNA"/>
</dbReference>
<evidence type="ECO:0000256" key="6">
    <source>
        <dbReference type="ARBA" id="ARBA00049753"/>
    </source>
</evidence>
<sequence>MKKNYKKLIVFLGLFLLMIVTAACGNSDNNNAEDEKDGERKIEILSWWTAGGEADALNTVLDGFHDEYPDIIVENAAVAGGGGSNSQAVLSSRLQGGDPPAIFQAQGGKDLLRWLDAGYLQDMDGIFAENNWDEVFPSEIIDMNKQDEHVYGLPMNIHKNNVIWYDKKLFDELNLKAPETFDELIEVSEKLKDEGVTPIALGDKNPRWTTLWFDVLLLEELGADKYAQLWNGEIDFDSKEVVNAAEKLKTILGYINDNHSALDWQDAGDLIIDGEAAMQLMGDWESGYFETKGWEPNEDYGWVAAPGTQEYFNVVNDSMGFPEGVKDEESAKKLISYMGSKEAQEDFNKLKGSIPARTDVDTSDFSVYSQDAAEDFKNLKITISLAGGSATPAGFLSKVDDAINAFVTQQDVDNFINTLVDAQSLLSE</sequence>
<dbReference type="Proteomes" id="UP000641206">
    <property type="component" value="Unassembled WGS sequence"/>
</dbReference>
<accession>A0ABQ2NW83</accession>
<gene>
    <name evidence="8" type="ORF">GCM10011346_26630</name>
</gene>
<comment type="caution">
    <text evidence="8">The sequence shown here is derived from an EMBL/GenBank/DDBJ whole genome shotgun (WGS) entry which is preliminary data.</text>
</comment>
<keyword evidence="4 7" id="KW-0732">Signal</keyword>
<dbReference type="SUPFAM" id="SSF53850">
    <property type="entry name" value="Periplasmic binding protein-like II"/>
    <property type="match status" value="1"/>
</dbReference>
<proteinExistence type="inferred from homology"/>
<evidence type="ECO:0000256" key="2">
    <source>
        <dbReference type="ARBA" id="ARBA00008520"/>
    </source>
</evidence>
<organism evidence="8 9">
    <name type="scientific">Oceanobacillus neutriphilus</name>
    <dbReference type="NCBI Taxonomy" id="531815"/>
    <lineage>
        <taxon>Bacteria</taxon>
        <taxon>Bacillati</taxon>
        <taxon>Bacillota</taxon>
        <taxon>Bacilli</taxon>
        <taxon>Bacillales</taxon>
        <taxon>Bacillaceae</taxon>
        <taxon>Oceanobacillus</taxon>
    </lineage>
</organism>
<evidence type="ECO:0000256" key="7">
    <source>
        <dbReference type="SAM" id="SignalP"/>
    </source>
</evidence>
<dbReference type="Gene3D" id="3.40.190.10">
    <property type="entry name" value="Periplasmic binding protein-like II"/>
    <property type="match status" value="2"/>
</dbReference>
<dbReference type="PANTHER" id="PTHR43649:SF28">
    <property type="entry name" value="BINDING PROTEIN COMPONENT OF ABC SUGAR TRANSPORTER-RELATED"/>
    <property type="match status" value="1"/>
</dbReference>
<name>A0ABQ2NW83_9BACI</name>
<comment type="function">
    <text evidence="5">Part of a binding-protein-dependent transport system for a sugar.</text>
</comment>
<evidence type="ECO:0000256" key="5">
    <source>
        <dbReference type="ARBA" id="ARBA00049629"/>
    </source>
</evidence>